<evidence type="ECO:0000313" key="1">
    <source>
        <dbReference type="EMBL" id="NGN84694.1"/>
    </source>
</evidence>
<evidence type="ECO:0000313" key="2">
    <source>
        <dbReference type="Proteomes" id="UP000479226"/>
    </source>
</evidence>
<gene>
    <name evidence="1" type="ORF">G6N77_14700</name>
</gene>
<protein>
    <recommendedName>
        <fullName evidence="3">ImmA/IrrE family metallo-endopeptidase</fullName>
    </recommendedName>
</protein>
<dbReference type="EMBL" id="JAAKZI010000028">
    <property type="protein sequence ID" value="NGN84694.1"/>
    <property type="molecule type" value="Genomic_DNA"/>
</dbReference>
<dbReference type="Proteomes" id="UP000479226">
    <property type="component" value="Unassembled WGS sequence"/>
</dbReference>
<name>A0ABX0DCS5_9MICC</name>
<sequence>MDTRPAKLQAQIAEQSLKLPPRFTLQALQSYLAVERGTAIIVDELPDLPGTDVCGMWIGLETRDLILHATPRTPWHGQQIVLHEFGHMILRHDIGAIPAEANLSLIPNIDPATIRHVLFRGSYSAAAERAAELLADRLSHRILSKSTKAVAEHLSFGEVFG</sequence>
<proteinExistence type="predicted"/>
<comment type="caution">
    <text evidence="1">The sequence shown here is derived from an EMBL/GenBank/DDBJ whole genome shotgun (WGS) entry which is preliminary data.</text>
</comment>
<evidence type="ECO:0008006" key="3">
    <source>
        <dbReference type="Google" id="ProtNLM"/>
    </source>
</evidence>
<accession>A0ABX0DCS5</accession>
<reference evidence="1 2" key="1">
    <citation type="submission" date="2020-02" db="EMBL/GenBank/DDBJ databases">
        <title>Genome sequence of the type strain DSM 27180 of Arthrobacter silviterrae.</title>
        <authorList>
            <person name="Gao J."/>
            <person name="Sun J."/>
        </authorList>
    </citation>
    <scope>NUCLEOTIDE SEQUENCE [LARGE SCALE GENOMIC DNA]</scope>
    <source>
        <strain evidence="1 2">DSM 27180</strain>
    </source>
</reference>
<keyword evidence="2" id="KW-1185">Reference proteome</keyword>
<dbReference type="RefSeq" id="WP_165182920.1">
    <property type="nucleotide sequence ID" value="NZ_JAAKZI010000028.1"/>
</dbReference>
<organism evidence="1 2">
    <name type="scientific">Arthrobacter silviterrae</name>
    <dbReference type="NCBI Taxonomy" id="2026658"/>
    <lineage>
        <taxon>Bacteria</taxon>
        <taxon>Bacillati</taxon>
        <taxon>Actinomycetota</taxon>
        <taxon>Actinomycetes</taxon>
        <taxon>Micrococcales</taxon>
        <taxon>Micrococcaceae</taxon>
        <taxon>Arthrobacter</taxon>
    </lineage>
</organism>